<dbReference type="EMBL" id="JBHMCE010000002">
    <property type="protein sequence ID" value="MFB9525984.1"/>
    <property type="molecule type" value="Genomic_DNA"/>
</dbReference>
<feature type="region of interest" description="Disordered" evidence="1">
    <location>
        <begin position="1"/>
        <end position="52"/>
    </location>
</feature>
<evidence type="ECO:0000313" key="3">
    <source>
        <dbReference type="Proteomes" id="UP001589646"/>
    </source>
</evidence>
<dbReference type="RefSeq" id="WP_346122706.1">
    <property type="nucleotide sequence ID" value="NZ_BAAAXC010000014.1"/>
</dbReference>
<comment type="caution">
    <text evidence="2">The sequence shown here is derived from an EMBL/GenBank/DDBJ whole genome shotgun (WGS) entry which is preliminary data.</text>
</comment>
<feature type="region of interest" description="Disordered" evidence="1">
    <location>
        <begin position="64"/>
        <end position="91"/>
    </location>
</feature>
<keyword evidence="3" id="KW-1185">Reference proteome</keyword>
<proteinExistence type="predicted"/>
<sequence>MPAQDGIRADEEPQPAQNLAGQRCQQGSQEDSVLGRESHPGAGTELSFENGDLVTQDEDLDVLVSSAHRQQPQRGERVRDGEVGQTKEHGRSSCRTYLLLLAAESRTRKAKPARL</sequence>
<feature type="compositionally biased region" description="Polar residues" evidence="1">
    <location>
        <begin position="15"/>
        <end position="31"/>
    </location>
</feature>
<name>A0ABV5PSD0_9ACTN</name>
<organism evidence="2 3">
    <name type="scientific">Nonomuraea roseola</name>
    <dbReference type="NCBI Taxonomy" id="46179"/>
    <lineage>
        <taxon>Bacteria</taxon>
        <taxon>Bacillati</taxon>
        <taxon>Actinomycetota</taxon>
        <taxon>Actinomycetes</taxon>
        <taxon>Streptosporangiales</taxon>
        <taxon>Streptosporangiaceae</taxon>
        <taxon>Nonomuraea</taxon>
    </lineage>
</organism>
<evidence type="ECO:0000256" key="1">
    <source>
        <dbReference type="SAM" id="MobiDB-lite"/>
    </source>
</evidence>
<gene>
    <name evidence="2" type="ORF">ACFFRN_05075</name>
</gene>
<evidence type="ECO:0000313" key="2">
    <source>
        <dbReference type="EMBL" id="MFB9525984.1"/>
    </source>
</evidence>
<feature type="compositionally biased region" description="Basic and acidic residues" evidence="1">
    <location>
        <begin position="74"/>
        <end position="91"/>
    </location>
</feature>
<reference evidence="2 3" key="1">
    <citation type="submission" date="2024-09" db="EMBL/GenBank/DDBJ databases">
        <authorList>
            <person name="Sun Q."/>
            <person name="Mori K."/>
        </authorList>
    </citation>
    <scope>NUCLEOTIDE SEQUENCE [LARGE SCALE GENOMIC DNA]</scope>
    <source>
        <strain evidence="2 3">JCM 3323</strain>
    </source>
</reference>
<dbReference type="Proteomes" id="UP001589646">
    <property type="component" value="Unassembled WGS sequence"/>
</dbReference>
<accession>A0ABV5PSD0</accession>
<protein>
    <submittedName>
        <fullName evidence="2">Uncharacterized protein</fullName>
    </submittedName>
</protein>